<organism evidence="3 4">
    <name type="scientific">Microbacterium oleivorans</name>
    <dbReference type="NCBI Taxonomy" id="273677"/>
    <lineage>
        <taxon>Bacteria</taxon>
        <taxon>Bacillati</taxon>
        <taxon>Actinomycetota</taxon>
        <taxon>Actinomycetes</taxon>
        <taxon>Micrococcales</taxon>
        <taxon>Microbacteriaceae</taxon>
        <taxon>Microbacterium</taxon>
    </lineage>
</organism>
<dbReference type="PATRIC" id="fig|273677.3.peg.883"/>
<feature type="region of interest" description="Disordered" evidence="1">
    <location>
        <begin position="585"/>
        <end position="612"/>
    </location>
</feature>
<dbReference type="EMBL" id="JFYO01000003">
    <property type="protein sequence ID" value="EZP29053.1"/>
    <property type="molecule type" value="Genomic_DNA"/>
</dbReference>
<reference evidence="3 4" key="1">
    <citation type="submission" date="2014-03" db="EMBL/GenBank/DDBJ databases">
        <title>Draft Genome Sequences of 13 Willow Endophytes.</title>
        <authorList>
            <person name="Gan H.Y."/>
            <person name="Gan H.M."/>
            <person name="Savka M.A."/>
            <person name="Hudson A.O."/>
        </authorList>
    </citation>
    <scope>NUCLEOTIDE SEQUENCE [LARGE SCALE GENOMIC DNA]</scope>
    <source>
        <strain evidence="3 4">RIT293</strain>
    </source>
</reference>
<gene>
    <name evidence="3" type="ORF">BW34_00902</name>
</gene>
<feature type="transmembrane region" description="Helical" evidence="2">
    <location>
        <begin position="20"/>
        <end position="50"/>
    </location>
</feature>
<dbReference type="GO" id="GO:0016301">
    <property type="term" value="F:kinase activity"/>
    <property type="evidence" value="ECO:0007669"/>
    <property type="project" value="UniProtKB-KW"/>
</dbReference>
<comment type="caution">
    <text evidence="3">The sequence shown here is derived from an EMBL/GenBank/DDBJ whole genome shotgun (WGS) entry which is preliminary data.</text>
</comment>
<keyword evidence="3" id="KW-0418">Kinase</keyword>
<feature type="transmembrane region" description="Helical" evidence="2">
    <location>
        <begin position="261"/>
        <end position="278"/>
    </location>
</feature>
<accession>A0A031FWS9</accession>
<dbReference type="InterPro" id="IPR036890">
    <property type="entry name" value="HATPase_C_sf"/>
</dbReference>
<evidence type="ECO:0000313" key="4">
    <source>
        <dbReference type="Proteomes" id="UP000024001"/>
    </source>
</evidence>
<dbReference type="Proteomes" id="UP000024001">
    <property type="component" value="Unassembled WGS sequence"/>
</dbReference>
<dbReference type="RefSeq" id="WP_036309911.1">
    <property type="nucleotide sequence ID" value="NZ_JFYO01000003.1"/>
</dbReference>
<feature type="transmembrane region" description="Helical" evidence="2">
    <location>
        <begin position="62"/>
        <end position="82"/>
    </location>
</feature>
<feature type="transmembrane region" description="Helical" evidence="2">
    <location>
        <begin position="131"/>
        <end position="151"/>
    </location>
</feature>
<evidence type="ECO:0000256" key="1">
    <source>
        <dbReference type="SAM" id="MobiDB-lite"/>
    </source>
</evidence>
<keyword evidence="2" id="KW-1133">Transmembrane helix</keyword>
<protein>
    <submittedName>
        <fullName evidence="3">Putative signal transduction histidine kinase</fullName>
    </submittedName>
</protein>
<dbReference type="Gene3D" id="3.30.565.10">
    <property type="entry name" value="Histidine kinase-like ATPase, C-terminal domain"/>
    <property type="match status" value="1"/>
</dbReference>
<evidence type="ECO:0000256" key="2">
    <source>
        <dbReference type="SAM" id="Phobius"/>
    </source>
</evidence>
<keyword evidence="2" id="KW-0472">Membrane</keyword>
<name>A0A031FWS9_9MICO</name>
<keyword evidence="2" id="KW-0812">Transmembrane</keyword>
<sequence>MARRVPVLAARRRARLGAHVWWDAVTSGSFFTQPSLWFTLIVSITVLAPFQHFTGPADYSQVVAIGALGWAVLAAALVPVAIAERTMRRRRLRGLLVLTAVAVAGVARPFVNEGVYVLIYQSAPDFSGLYARVSSNLVVWVAGLSIIAMTVRSIELTRGTRARLVDATTALAAGSRRLARFDAENRGSLGPLISRLRRERDAMLAGTIDFDAVREYSERVRAASHRLEERADLDLRVVPTDSGDAPEPPAPRTAFAMLRPAPHLLTGFVFMLGAVPYAHHVAGLPAAIAAILVGMPLTLAADVAVRFFGHKKSAAQRGGVLVAVWVAAGILMSVLAYVLVPHDDPARIVPLASLPLVAVALAACTDAVARASDTARRLEVVLGMVARTLTAKTAHARRPLRHAAHVLHGRVQGRCVLLAAAADEREITPDDILTFRRETDAAYDSILAFIVETNAAAAEGVLQSAHEDLAELVATWSAVLDVSSEISASAADALIDPALSRSVATVVNEGFVNAVKHSDAKSVWLSVGVEDEALLVRTWSIGTLDSAPIATPERRGVSALGSGARIFQRDDTVVLEVPVPLTADREGPVATVPDPPKPAWWGRRATRASRRD</sequence>
<dbReference type="OrthoDB" id="5046960at2"/>
<dbReference type="AlphaFoldDB" id="A0A031FWS9"/>
<keyword evidence="3" id="KW-0808">Transferase</keyword>
<feature type="transmembrane region" description="Helical" evidence="2">
    <location>
        <begin position="320"/>
        <end position="340"/>
    </location>
</feature>
<evidence type="ECO:0000313" key="3">
    <source>
        <dbReference type="EMBL" id="EZP29053.1"/>
    </source>
</evidence>
<keyword evidence="4" id="KW-1185">Reference proteome</keyword>
<feature type="transmembrane region" description="Helical" evidence="2">
    <location>
        <begin position="94"/>
        <end position="111"/>
    </location>
</feature>
<proteinExistence type="predicted"/>
<feature type="transmembrane region" description="Helical" evidence="2">
    <location>
        <begin position="284"/>
        <end position="308"/>
    </location>
</feature>